<comment type="caution">
    <text evidence="1">The sequence shown here is derived from an EMBL/GenBank/DDBJ whole genome shotgun (WGS) entry which is preliminary data.</text>
</comment>
<gene>
    <name evidence="1" type="ORF">JG687_00013958</name>
</gene>
<organism evidence="1 2">
    <name type="scientific">Phytophthora cactorum</name>
    <dbReference type="NCBI Taxonomy" id="29920"/>
    <lineage>
        <taxon>Eukaryota</taxon>
        <taxon>Sar</taxon>
        <taxon>Stramenopiles</taxon>
        <taxon>Oomycota</taxon>
        <taxon>Peronosporomycetes</taxon>
        <taxon>Peronosporales</taxon>
        <taxon>Peronosporaceae</taxon>
        <taxon>Phytophthora</taxon>
    </lineage>
</organism>
<sequence length="106" mass="11529">MEQTICISDNQPRFAWLGALTCPAARYALDIKIARPGECNVRLAGEQGAGPAYANTARPCFASPPRGFATATHPLALGAFAPCLLHLDLRSRDLHRFLPLFSYVCQ</sequence>
<proteinExistence type="predicted"/>
<protein>
    <submittedName>
        <fullName evidence="1">Uncharacterized protein</fullName>
    </submittedName>
</protein>
<reference evidence="1" key="1">
    <citation type="submission" date="2021-01" db="EMBL/GenBank/DDBJ databases">
        <title>Phytophthora aleatoria, a newly-described species from Pinus radiata is distinct from Phytophthora cactorum isolates based on comparative genomics.</title>
        <authorList>
            <person name="Mcdougal R."/>
            <person name="Panda P."/>
            <person name="Williams N."/>
            <person name="Studholme D.J."/>
        </authorList>
    </citation>
    <scope>NUCLEOTIDE SEQUENCE</scope>
    <source>
        <strain evidence="1">NZFS 3830</strain>
    </source>
</reference>
<name>A0A8T1TYX9_9STRA</name>
<evidence type="ECO:0000313" key="2">
    <source>
        <dbReference type="Proteomes" id="UP000688947"/>
    </source>
</evidence>
<dbReference type="EMBL" id="JAENGZ010001075">
    <property type="protein sequence ID" value="KAG6950900.1"/>
    <property type="molecule type" value="Genomic_DNA"/>
</dbReference>
<dbReference type="AlphaFoldDB" id="A0A8T1TYX9"/>
<accession>A0A8T1TYX9</accession>
<dbReference type="Proteomes" id="UP000688947">
    <property type="component" value="Unassembled WGS sequence"/>
</dbReference>
<evidence type="ECO:0000313" key="1">
    <source>
        <dbReference type="EMBL" id="KAG6950900.1"/>
    </source>
</evidence>